<evidence type="ECO:0000259" key="4">
    <source>
        <dbReference type="Pfam" id="PF13439"/>
    </source>
</evidence>
<protein>
    <submittedName>
        <fullName evidence="5">Glycosyl transferase</fullName>
    </submittedName>
</protein>
<dbReference type="CDD" id="cd03801">
    <property type="entry name" value="GT4_PimA-like"/>
    <property type="match status" value="1"/>
</dbReference>
<feature type="domain" description="Glycosyltransferase subfamily 4-like N-terminal" evidence="4">
    <location>
        <begin position="24"/>
        <end position="199"/>
    </location>
</feature>
<evidence type="ECO:0000256" key="1">
    <source>
        <dbReference type="ARBA" id="ARBA00022676"/>
    </source>
</evidence>
<keyword evidence="6" id="KW-1185">Reference proteome</keyword>
<reference evidence="5 6" key="1">
    <citation type="submission" date="2019-07" db="EMBL/GenBank/DDBJ databases">
        <title>Whole genome shotgun sequence of Pseudonocardia asaccharolytica NBRC 16224.</title>
        <authorList>
            <person name="Hosoyama A."/>
            <person name="Uohara A."/>
            <person name="Ohji S."/>
            <person name="Ichikawa N."/>
        </authorList>
    </citation>
    <scope>NUCLEOTIDE SEQUENCE [LARGE SCALE GENOMIC DNA]</scope>
    <source>
        <strain evidence="5 6">NBRC 16224</strain>
    </source>
</reference>
<dbReference type="STRING" id="1123024.GCA_000423625_02321"/>
<dbReference type="PANTHER" id="PTHR45947:SF3">
    <property type="entry name" value="SULFOQUINOVOSYL TRANSFERASE SQD2"/>
    <property type="match status" value="1"/>
</dbReference>
<dbReference type="PANTHER" id="PTHR45947">
    <property type="entry name" value="SULFOQUINOVOSYL TRANSFERASE SQD2"/>
    <property type="match status" value="1"/>
</dbReference>
<organism evidence="5 6">
    <name type="scientific">Pseudonocardia asaccharolytica DSM 44247 = NBRC 16224</name>
    <dbReference type="NCBI Taxonomy" id="1123024"/>
    <lineage>
        <taxon>Bacteria</taxon>
        <taxon>Bacillati</taxon>
        <taxon>Actinomycetota</taxon>
        <taxon>Actinomycetes</taxon>
        <taxon>Pseudonocardiales</taxon>
        <taxon>Pseudonocardiaceae</taxon>
        <taxon>Pseudonocardia</taxon>
    </lineage>
</organism>
<evidence type="ECO:0000259" key="3">
    <source>
        <dbReference type="Pfam" id="PF00534"/>
    </source>
</evidence>
<gene>
    <name evidence="5" type="ORF">PA7_07430</name>
</gene>
<sequence>MSAGSGTAATRRVLLVSHYFPPHVGGVERVVQGEAVQLAGHGHEVTVLTTAAGSRPGVERVADGYSVVRLRSWNGIERRSGIPFPLVAPWTVLAVARLVRGVDVVHCHDVLYLTTWFAAIAARLLGKPLVLTQHVQRIAHPRRIVGLVQQLVHRTIGGFVIRSAARIAVINGRAFDFLRAMDIPAETVVLLPNGTDTGRFHPAAGDKRPLRRRLGLPEDDVLALFVGRFVPKKGYDKLLQAAGDGYLLVLAGGPPPAAAGEVTGAVFVGSKTPDELADLYRACDLFILPSECEGFPLSVQEAMACGLPVITSDDPGYDVYGLDREWVELIRPTVPEIRAALRRLADDEVRRARMSRYSAGLAVSNFSWSAHRRRLETVYAEALRTHRGNVREAA</sequence>
<dbReference type="SUPFAM" id="SSF53756">
    <property type="entry name" value="UDP-Glycosyltransferase/glycogen phosphorylase"/>
    <property type="match status" value="1"/>
</dbReference>
<dbReference type="InterPro" id="IPR028098">
    <property type="entry name" value="Glyco_trans_4-like_N"/>
</dbReference>
<dbReference type="Pfam" id="PF13439">
    <property type="entry name" value="Glyco_transf_4"/>
    <property type="match status" value="1"/>
</dbReference>
<evidence type="ECO:0000256" key="2">
    <source>
        <dbReference type="ARBA" id="ARBA00022679"/>
    </source>
</evidence>
<dbReference type="InterPro" id="IPR050194">
    <property type="entry name" value="Glycosyltransferase_grp1"/>
</dbReference>
<evidence type="ECO:0000313" key="5">
    <source>
        <dbReference type="EMBL" id="GEL16906.1"/>
    </source>
</evidence>
<dbReference type="GO" id="GO:0016757">
    <property type="term" value="F:glycosyltransferase activity"/>
    <property type="evidence" value="ECO:0007669"/>
    <property type="project" value="UniProtKB-KW"/>
</dbReference>
<keyword evidence="1" id="KW-0328">Glycosyltransferase</keyword>
<evidence type="ECO:0000313" key="6">
    <source>
        <dbReference type="Proteomes" id="UP000321328"/>
    </source>
</evidence>
<name>A0A511CWF7_9PSEU</name>
<feature type="domain" description="Glycosyl transferase family 1" evidence="3">
    <location>
        <begin position="207"/>
        <end position="358"/>
    </location>
</feature>
<proteinExistence type="predicted"/>
<accession>A0A511CWF7</accession>
<dbReference type="Proteomes" id="UP000321328">
    <property type="component" value="Unassembled WGS sequence"/>
</dbReference>
<dbReference type="RefSeq" id="WP_037056863.1">
    <property type="nucleotide sequence ID" value="NZ_AUII01000008.1"/>
</dbReference>
<keyword evidence="2 5" id="KW-0808">Transferase</keyword>
<dbReference type="AlphaFoldDB" id="A0A511CWF7"/>
<dbReference type="Pfam" id="PF00534">
    <property type="entry name" value="Glycos_transf_1"/>
    <property type="match status" value="1"/>
</dbReference>
<dbReference type="GO" id="GO:1901137">
    <property type="term" value="P:carbohydrate derivative biosynthetic process"/>
    <property type="evidence" value="ECO:0007669"/>
    <property type="project" value="UniProtKB-ARBA"/>
</dbReference>
<dbReference type="OrthoDB" id="193659at2"/>
<dbReference type="Gene3D" id="3.40.50.2000">
    <property type="entry name" value="Glycogen Phosphorylase B"/>
    <property type="match status" value="2"/>
</dbReference>
<dbReference type="EMBL" id="BJVI01000004">
    <property type="protein sequence ID" value="GEL16906.1"/>
    <property type="molecule type" value="Genomic_DNA"/>
</dbReference>
<comment type="caution">
    <text evidence="5">The sequence shown here is derived from an EMBL/GenBank/DDBJ whole genome shotgun (WGS) entry which is preliminary data.</text>
</comment>
<dbReference type="InterPro" id="IPR001296">
    <property type="entry name" value="Glyco_trans_1"/>
</dbReference>